<accession>A0A6J4QCH1</accession>
<protein>
    <submittedName>
        <fullName evidence="1">Uncharacterized protein</fullName>
    </submittedName>
</protein>
<organism evidence="1">
    <name type="scientific">uncultured Rubrobacteraceae bacterium</name>
    <dbReference type="NCBI Taxonomy" id="349277"/>
    <lineage>
        <taxon>Bacteria</taxon>
        <taxon>Bacillati</taxon>
        <taxon>Actinomycetota</taxon>
        <taxon>Rubrobacteria</taxon>
        <taxon>Rubrobacterales</taxon>
        <taxon>Rubrobacteraceae</taxon>
        <taxon>environmental samples</taxon>
    </lineage>
</organism>
<sequence length="259" mass="29172">MRASESRWLEGPVGDEYIGAEFYRGYAREAGLRAVVDDEDAGLLADFDDLAGERFDPSLVRAGIRDFYERTARYDLFVRIGWSGPFRHPPRALIYLVGRNVGQFDIPLSAPAVAMENELIRLEDPLTAEAPYVGWLRRSAVTGEAMLAGLYTTCELPRARGRFFKGVYPLPGGSATMIFRPENRPDGSLALLSDGRRFGEAGYYRVHRTDGGTLRVTRVPIEEAVHWFVDSEGSLNAIHTFSFLRSRFLTLHYEISRRS</sequence>
<gene>
    <name evidence="1" type="ORF">AVDCRST_MAG82-2333</name>
</gene>
<name>A0A6J4QCH1_9ACTN</name>
<dbReference type="AlphaFoldDB" id="A0A6J4QCH1"/>
<evidence type="ECO:0000313" key="1">
    <source>
        <dbReference type="EMBL" id="CAA9434112.1"/>
    </source>
</evidence>
<reference evidence="1" key="1">
    <citation type="submission" date="2020-02" db="EMBL/GenBank/DDBJ databases">
        <authorList>
            <person name="Meier V. D."/>
        </authorList>
    </citation>
    <scope>NUCLEOTIDE SEQUENCE</scope>
    <source>
        <strain evidence="1">AVDCRST_MAG82</strain>
    </source>
</reference>
<dbReference type="EMBL" id="CADCVA010000310">
    <property type="protein sequence ID" value="CAA9434112.1"/>
    <property type="molecule type" value="Genomic_DNA"/>
</dbReference>
<proteinExistence type="predicted"/>